<keyword evidence="3" id="KW-1185">Reference proteome</keyword>
<evidence type="ECO:0008006" key="4">
    <source>
        <dbReference type="Google" id="ProtNLM"/>
    </source>
</evidence>
<feature type="region of interest" description="Disordered" evidence="1">
    <location>
        <begin position="1"/>
        <end position="92"/>
    </location>
</feature>
<evidence type="ECO:0000313" key="2">
    <source>
        <dbReference type="EMBL" id="PNH06413.1"/>
    </source>
</evidence>
<proteinExistence type="predicted"/>
<evidence type="ECO:0000256" key="1">
    <source>
        <dbReference type="SAM" id="MobiDB-lite"/>
    </source>
</evidence>
<dbReference type="OrthoDB" id="410307at2759"/>
<feature type="compositionally biased region" description="Pro residues" evidence="1">
    <location>
        <begin position="61"/>
        <end position="74"/>
    </location>
</feature>
<dbReference type="AlphaFoldDB" id="A0A2J8A1M1"/>
<accession>A0A2J8A1M1</accession>
<reference evidence="2 3" key="1">
    <citation type="journal article" date="2017" name="Mol. Biol. Evol.">
        <title>The 4-celled Tetrabaena socialis nuclear genome reveals the essential components for genetic control of cell number at the origin of multicellularity in the volvocine lineage.</title>
        <authorList>
            <person name="Featherston J."/>
            <person name="Arakaki Y."/>
            <person name="Hanschen E.R."/>
            <person name="Ferris P.J."/>
            <person name="Michod R.E."/>
            <person name="Olson B.J.S.C."/>
            <person name="Nozaki H."/>
            <person name="Durand P.M."/>
        </authorList>
    </citation>
    <scope>NUCLEOTIDE SEQUENCE [LARGE SCALE GENOMIC DNA]</scope>
    <source>
        <strain evidence="2 3">NIES-571</strain>
    </source>
</reference>
<comment type="caution">
    <text evidence="2">The sequence shown here is derived from an EMBL/GenBank/DDBJ whole genome shotgun (WGS) entry which is preliminary data.</text>
</comment>
<protein>
    <recommendedName>
        <fullName evidence="4">Ankyrin repeat domain-containing protein</fullName>
    </recommendedName>
</protein>
<dbReference type="Proteomes" id="UP000236333">
    <property type="component" value="Unassembled WGS sequence"/>
</dbReference>
<organism evidence="2 3">
    <name type="scientific">Tetrabaena socialis</name>
    <dbReference type="NCBI Taxonomy" id="47790"/>
    <lineage>
        <taxon>Eukaryota</taxon>
        <taxon>Viridiplantae</taxon>
        <taxon>Chlorophyta</taxon>
        <taxon>core chlorophytes</taxon>
        <taxon>Chlorophyceae</taxon>
        <taxon>CS clade</taxon>
        <taxon>Chlamydomonadales</taxon>
        <taxon>Tetrabaenaceae</taxon>
        <taxon>Tetrabaena</taxon>
    </lineage>
</organism>
<evidence type="ECO:0000313" key="3">
    <source>
        <dbReference type="Proteomes" id="UP000236333"/>
    </source>
</evidence>
<gene>
    <name evidence="2" type="ORF">TSOC_007201</name>
</gene>
<name>A0A2J8A1M1_9CHLO</name>
<sequence length="382" mass="40870">MDEVEQDPVRHAFGVHQERMPPPSSVNISLPHRAWIEEDAPGPEAVAPSQPPAQQRKLPKLPQPPKQKPPPPPQQQQQQGSCPKPPPSHATTVRQALAALEGAVQRSDLGGVGCQVEALLTREACAAMTPAPAVVDKLEARWRSGGNKAYGMDESAALLACLTAVARSSRSAEAALLAEVVAALRKCAWHAAAELCNLEVLAKLARVTLPCDWMRACWETLCDPFSTADKPPSLLQHLLKRADPPAWELARAMLGRNQGMLRGLAGNPTMRAIQAGAPADLVVEIASATAMQQQMEPEEGSTPVGWALLKGRLDVLPELLMLISPQDAAVGDLPPLHHAASEGDLTAAQVLLDPSSRWLLVHDLEPSELINHVAMGVTPLYS</sequence>
<dbReference type="EMBL" id="PGGS01000238">
    <property type="protein sequence ID" value="PNH06413.1"/>
    <property type="molecule type" value="Genomic_DNA"/>
</dbReference>